<dbReference type="GO" id="GO:0016787">
    <property type="term" value="F:hydrolase activity"/>
    <property type="evidence" value="ECO:0007669"/>
    <property type="project" value="UniProtKB-KW"/>
</dbReference>
<keyword evidence="1 10" id="KW-0540">Nuclease</keyword>
<dbReference type="HAMAP" id="MF_01470">
    <property type="entry name" value="Cas1"/>
    <property type="match status" value="1"/>
</dbReference>
<evidence type="ECO:0000256" key="9">
    <source>
        <dbReference type="ARBA" id="ARBA00038592"/>
    </source>
</evidence>
<evidence type="ECO:0000256" key="10">
    <source>
        <dbReference type="HAMAP-Rule" id="MF_01470"/>
    </source>
</evidence>
<dbReference type="InterPro" id="IPR042211">
    <property type="entry name" value="CRISPR-assoc_Cas1_N"/>
</dbReference>
<dbReference type="AlphaFoldDB" id="A0A9D9N1C5"/>
<evidence type="ECO:0000256" key="4">
    <source>
        <dbReference type="ARBA" id="ARBA00022801"/>
    </source>
</evidence>
<dbReference type="EC" id="3.1.-.-" evidence="10"/>
<keyword evidence="3 10" id="KW-0255">Endonuclease</keyword>
<evidence type="ECO:0000256" key="5">
    <source>
        <dbReference type="ARBA" id="ARBA00022842"/>
    </source>
</evidence>
<dbReference type="GO" id="GO:0046872">
    <property type="term" value="F:metal ion binding"/>
    <property type="evidence" value="ECO:0007669"/>
    <property type="project" value="UniProtKB-UniRule"/>
</dbReference>
<dbReference type="Gene3D" id="3.100.10.20">
    <property type="entry name" value="CRISPR-associated endonuclease Cas1, N-terminal domain"/>
    <property type="match status" value="1"/>
</dbReference>
<sequence length="343" mass="38822">MQRFLNTLYVTTQKSYLHKKGEAVEIIVGDEIKARIPLITLDSIVCFGNISVSPFLLGACPEKNITISMLSETGKFLARVQGPVAGNVLLRKAQYRISDDKTLSTKVAKYFITGKIANQKTVLQRAIRDHADKIDGIKVKKAIAVLSGNITKIEKEHDLDKLRGIEGDSAETYFSVFDELIVSQKESFVFSGRNRRPPLDNVNAMLSYVYTLLYHDMISALECSGLDPAVGFLHRDRPGRLSLALDLMEEFRSFFADRLVLSLINRNEIFSRQFETSASNAVVMNDDARKTLITAYQKKKEVVVNHPYVEKKMHLAILFHTQARLLARFIRGDIDGYPVYIWK</sequence>
<dbReference type="InterPro" id="IPR002729">
    <property type="entry name" value="CRISPR-assoc_Cas1"/>
</dbReference>
<reference evidence="11" key="1">
    <citation type="submission" date="2020-10" db="EMBL/GenBank/DDBJ databases">
        <authorList>
            <person name="Gilroy R."/>
        </authorList>
    </citation>
    <scope>NUCLEOTIDE SEQUENCE</scope>
    <source>
        <strain evidence="11">10532</strain>
    </source>
</reference>
<comment type="similarity">
    <text evidence="10">Belongs to the CRISPR-associated endonuclease Cas1 family.</text>
</comment>
<dbReference type="InterPro" id="IPR019856">
    <property type="entry name" value="CRISPR-assoc_Cas1_DVULG"/>
</dbReference>
<keyword evidence="7 10" id="KW-0238">DNA-binding</keyword>
<comment type="subunit">
    <text evidence="9 10">Homodimer, forms a heterotetramer with a Cas2 homodimer.</text>
</comment>
<accession>A0A9D9N1C5</accession>
<dbReference type="PANTHER" id="PTHR34353">
    <property type="entry name" value="CRISPR-ASSOCIATED ENDONUCLEASE CAS1 1"/>
    <property type="match status" value="1"/>
</dbReference>
<feature type="binding site" evidence="10">
    <location>
        <position position="166"/>
    </location>
    <ligand>
        <name>Mn(2+)</name>
        <dbReference type="ChEBI" id="CHEBI:29035"/>
    </ligand>
</feature>
<keyword evidence="6 10" id="KW-0051">Antiviral defense</keyword>
<feature type="binding site" evidence="10">
    <location>
        <position position="234"/>
    </location>
    <ligand>
        <name>Mn(2+)</name>
        <dbReference type="ChEBI" id="CHEBI:29035"/>
    </ligand>
</feature>
<proteinExistence type="inferred from homology"/>
<organism evidence="11 12">
    <name type="scientific">Candidatus Gallitreponema excrementavium</name>
    <dbReference type="NCBI Taxonomy" id="2840840"/>
    <lineage>
        <taxon>Bacteria</taxon>
        <taxon>Pseudomonadati</taxon>
        <taxon>Spirochaetota</taxon>
        <taxon>Spirochaetia</taxon>
        <taxon>Spirochaetales</taxon>
        <taxon>Candidatus Gallitreponema</taxon>
    </lineage>
</organism>
<gene>
    <name evidence="11" type="primary">cas1c</name>
    <name evidence="10" type="synonym">cas1</name>
    <name evidence="11" type="ORF">IAA81_01275</name>
</gene>
<dbReference type="PANTHER" id="PTHR34353:SF2">
    <property type="entry name" value="CRISPR-ASSOCIATED ENDONUCLEASE CAS1 1"/>
    <property type="match status" value="1"/>
</dbReference>
<evidence type="ECO:0000256" key="7">
    <source>
        <dbReference type="ARBA" id="ARBA00023125"/>
    </source>
</evidence>
<dbReference type="GO" id="GO:0051607">
    <property type="term" value="P:defense response to virus"/>
    <property type="evidence" value="ECO:0007669"/>
    <property type="project" value="UniProtKB-UniRule"/>
</dbReference>
<dbReference type="NCBIfam" id="TIGR00287">
    <property type="entry name" value="cas1"/>
    <property type="match status" value="1"/>
</dbReference>
<keyword evidence="4 10" id="KW-0378">Hydrolase</keyword>
<dbReference type="InterPro" id="IPR042206">
    <property type="entry name" value="CRISPR-assoc_Cas1_C"/>
</dbReference>
<evidence type="ECO:0000313" key="11">
    <source>
        <dbReference type="EMBL" id="MBO8456841.1"/>
    </source>
</evidence>
<reference evidence="11" key="2">
    <citation type="journal article" date="2021" name="PeerJ">
        <title>Extensive microbial diversity within the chicken gut microbiome revealed by metagenomics and culture.</title>
        <authorList>
            <person name="Gilroy R."/>
            <person name="Ravi A."/>
            <person name="Getino M."/>
            <person name="Pursley I."/>
            <person name="Horton D.L."/>
            <person name="Alikhan N.F."/>
            <person name="Baker D."/>
            <person name="Gharbi K."/>
            <person name="Hall N."/>
            <person name="Watson M."/>
            <person name="Adriaenssens E.M."/>
            <person name="Foster-Nyarko E."/>
            <person name="Jarju S."/>
            <person name="Secka A."/>
            <person name="Antonio M."/>
            <person name="Oren A."/>
            <person name="Chaudhuri R.R."/>
            <person name="La Ragione R."/>
            <person name="Hildebrand F."/>
            <person name="Pallen M.J."/>
        </authorList>
    </citation>
    <scope>NUCLEOTIDE SEQUENCE</scope>
    <source>
        <strain evidence="11">10532</strain>
    </source>
</reference>
<evidence type="ECO:0000256" key="6">
    <source>
        <dbReference type="ARBA" id="ARBA00023118"/>
    </source>
</evidence>
<dbReference type="InterPro" id="IPR050646">
    <property type="entry name" value="Cas1"/>
</dbReference>
<dbReference type="CDD" id="cd09721">
    <property type="entry name" value="Cas1_I-C"/>
    <property type="match status" value="1"/>
</dbReference>
<dbReference type="EMBL" id="JADIMM010000019">
    <property type="protein sequence ID" value="MBO8456841.1"/>
    <property type="molecule type" value="Genomic_DNA"/>
</dbReference>
<comment type="caution">
    <text evidence="11">The sequence shown here is derived from an EMBL/GenBank/DDBJ whole genome shotgun (WGS) entry which is preliminary data.</text>
</comment>
<evidence type="ECO:0000256" key="3">
    <source>
        <dbReference type="ARBA" id="ARBA00022759"/>
    </source>
</evidence>
<dbReference type="NCBIfam" id="TIGR03640">
    <property type="entry name" value="cas1_DVULG"/>
    <property type="match status" value="1"/>
</dbReference>
<evidence type="ECO:0000256" key="2">
    <source>
        <dbReference type="ARBA" id="ARBA00022723"/>
    </source>
</evidence>
<protein>
    <recommendedName>
        <fullName evidence="10">CRISPR-associated endonuclease Cas1</fullName>
        <ecNumber evidence="10">3.1.-.-</ecNumber>
    </recommendedName>
</protein>
<evidence type="ECO:0000256" key="8">
    <source>
        <dbReference type="ARBA" id="ARBA00023211"/>
    </source>
</evidence>
<evidence type="ECO:0000256" key="1">
    <source>
        <dbReference type="ARBA" id="ARBA00022722"/>
    </source>
</evidence>
<keyword evidence="5 10" id="KW-0460">Magnesium</keyword>
<dbReference type="GO" id="GO:0004520">
    <property type="term" value="F:DNA endonuclease activity"/>
    <property type="evidence" value="ECO:0007669"/>
    <property type="project" value="InterPro"/>
</dbReference>
<feature type="binding site" evidence="10">
    <location>
        <position position="249"/>
    </location>
    <ligand>
        <name>Mn(2+)</name>
        <dbReference type="ChEBI" id="CHEBI:29035"/>
    </ligand>
</feature>
<name>A0A9D9N1C5_9SPIR</name>
<dbReference type="GO" id="GO:0043571">
    <property type="term" value="P:maintenance of CRISPR repeat elements"/>
    <property type="evidence" value="ECO:0007669"/>
    <property type="project" value="UniProtKB-UniRule"/>
</dbReference>
<comment type="function">
    <text evidence="10">CRISPR (clustered regularly interspaced short palindromic repeat), is an adaptive immune system that provides protection against mobile genetic elements (viruses, transposable elements and conjugative plasmids). CRISPR clusters contain spacers, sequences complementary to antecedent mobile elements, and target invading nucleic acids. CRISPR clusters are transcribed and processed into CRISPR RNA (crRNA). Acts as a dsDNA endonuclease. Involved in the integration of spacer DNA into the CRISPR cassette.</text>
</comment>
<comment type="cofactor">
    <cofactor evidence="10">
        <name>Mg(2+)</name>
        <dbReference type="ChEBI" id="CHEBI:18420"/>
    </cofactor>
    <cofactor evidence="10">
        <name>Mn(2+)</name>
        <dbReference type="ChEBI" id="CHEBI:29035"/>
    </cofactor>
</comment>
<dbReference type="Pfam" id="PF01867">
    <property type="entry name" value="Cas_Cas1"/>
    <property type="match status" value="1"/>
</dbReference>
<evidence type="ECO:0000313" key="12">
    <source>
        <dbReference type="Proteomes" id="UP000823638"/>
    </source>
</evidence>
<keyword evidence="8 10" id="KW-0464">Manganese</keyword>
<dbReference type="Proteomes" id="UP000823638">
    <property type="component" value="Unassembled WGS sequence"/>
</dbReference>
<dbReference type="Gene3D" id="1.20.120.920">
    <property type="entry name" value="CRISPR-associated endonuclease Cas1, C-terminal domain"/>
    <property type="match status" value="1"/>
</dbReference>
<dbReference type="GO" id="GO:0003677">
    <property type="term" value="F:DNA binding"/>
    <property type="evidence" value="ECO:0007669"/>
    <property type="project" value="UniProtKB-KW"/>
</dbReference>
<keyword evidence="2 10" id="KW-0479">Metal-binding</keyword>